<organism evidence="2 3">
    <name type="scientific">Halotalea alkalilenta</name>
    <dbReference type="NCBI Taxonomy" id="376489"/>
    <lineage>
        <taxon>Bacteria</taxon>
        <taxon>Pseudomonadati</taxon>
        <taxon>Pseudomonadota</taxon>
        <taxon>Gammaproteobacteria</taxon>
        <taxon>Oceanospirillales</taxon>
        <taxon>Halomonadaceae</taxon>
        <taxon>Halotalea</taxon>
    </lineage>
</organism>
<dbReference type="GO" id="GO:0016747">
    <property type="term" value="F:acyltransferase activity, transferring groups other than amino-acyl groups"/>
    <property type="evidence" value="ECO:0007669"/>
    <property type="project" value="InterPro"/>
</dbReference>
<proteinExistence type="predicted"/>
<evidence type="ECO:0000313" key="3">
    <source>
        <dbReference type="Proteomes" id="UP000077875"/>
    </source>
</evidence>
<feature type="domain" description="N-acetyltransferase" evidence="1">
    <location>
        <begin position="7"/>
        <end position="170"/>
    </location>
</feature>
<dbReference type="PANTHER" id="PTHR43072">
    <property type="entry name" value="N-ACETYLTRANSFERASE"/>
    <property type="match status" value="1"/>
</dbReference>
<dbReference type="Pfam" id="PF00583">
    <property type="entry name" value="Acetyltransf_1"/>
    <property type="match status" value="1"/>
</dbReference>
<dbReference type="SUPFAM" id="SSF55729">
    <property type="entry name" value="Acyl-CoA N-acyltransferases (Nat)"/>
    <property type="match status" value="1"/>
</dbReference>
<dbReference type="EMBL" id="CP015243">
    <property type="protein sequence ID" value="ANF59704.1"/>
    <property type="molecule type" value="Genomic_DNA"/>
</dbReference>
<dbReference type="InterPro" id="IPR016181">
    <property type="entry name" value="Acyl_CoA_acyltransferase"/>
</dbReference>
<dbReference type="AlphaFoldDB" id="A0A172YKK1"/>
<reference evidence="2 3" key="1">
    <citation type="submission" date="2016-04" db="EMBL/GenBank/DDBJ databases">
        <title>Complete Genome Sequence of Halotalea alkalilenta IHB B 13600.</title>
        <authorList>
            <person name="Swarnkar M.K."/>
            <person name="Sharma A."/>
            <person name="Kaushal K."/>
            <person name="Soni R."/>
            <person name="Rana S."/>
            <person name="Singh A.K."/>
            <person name="Gulati A."/>
        </authorList>
    </citation>
    <scope>NUCLEOTIDE SEQUENCE [LARGE SCALE GENOMIC DNA]</scope>
    <source>
        <strain evidence="2 3">IHB B 13600</strain>
    </source>
</reference>
<evidence type="ECO:0000259" key="1">
    <source>
        <dbReference type="PROSITE" id="PS51186"/>
    </source>
</evidence>
<dbReference type="CDD" id="cd04301">
    <property type="entry name" value="NAT_SF"/>
    <property type="match status" value="1"/>
</dbReference>
<protein>
    <submittedName>
        <fullName evidence="2">GCN5 family acetyltransferase</fullName>
    </submittedName>
</protein>
<accession>A0A172YKK1</accession>
<gene>
    <name evidence="2" type="ORF">A5892_15055</name>
</gene>
<dbReference type="Proteomes" id="UP000077875">
    <property type="component" value="Chromosome"/>
</dbReference>
<keyword evidence="2" id="KW-0808">Transferase</keyword>
<keyword evidence="3" id="KW-1185">Reference proteome</keyword>
<dbReference type="Gene3D" id="3.40.630.30">
    <property type="match status" value="1"/>
</dbReference>
<dbReference type="KEGG" id="haa:A5892_15055"/>
<dbReference type="PANTHER" id="PTHR43072:SF8">
    <property type="entry name" value="ACYLTRANSFERASE FABY-RELATED"/>
    <property type="match status" value="1"/>
</dbReference>
<dbReference type="PROSITE" id="PS51186">
    <property type="entry name" value="GNAT"/>
    <property type="match status" value="1"/>
</dbReference>
<evidence type="ECO:0000313" key="2">
    <source>
        <dbReference type="EMBL" id="ANF59704.1"/>
    </source>
</evidence>
<name>A0A172YKK1_9GAMM</name>
<sequence length="177" mass="19622">MDPSTGFSLRPCEAEDIAAITAIYAEAVRYGRASFELDPPDETEMRQRWIKLVEANHPYWVARCAGETVGYAYAGAYRTRPAYSSTLESSVYVDARWRGRGVGEALMTRLIEDAQERGGRQMIAVVGDSANLGSLRLHEKLGFERVGTLRSVGWKHGVWLDTVLMQRPLGAGDSAPR</sequence>
<dbReference type="InterPro" id="IPR000182">
    <property type="entry name" value="GNAT_dom"/>
</dbReference>